<evidence type="ECO:0000313" key="3">
    <source>
        <dbReference type="Proteomes" id="UP000887574"/>
    </source>
</evidence>
<evidence type="ECO:0000256" key="2">
    <source>
        <dbReference type="SAM" id="Phobius"/>
    </source>
</evidence>
<evidence type="ECO:0000313" key="4">
    <source>
        <dbReference type="WBParaSite" id="jg20185"/>
    </source>
</evidence>
<protein>
    <submittedName>
        <fullName evidence="4">Uncharacterized protein</fullName>
    </submittedName>
</protein>
<organism evidence="3 4">
    <name type="scientific">Ditylenchus dipsaci</name>
    <dbReference type="NCBI Taxonomy" id="166011"/>
    <lineage>
        <taxon>Eukaryota</taxon>
        <taxon>Metazoa</taxon>
        <taxon>Ecdysozoa</taxon>
        <taxon>Nematoda</taxon>
        <taxon>Chromadorea</taxon>
        <taxon>Rhabditida</taxon>
        <taxon>Tylenchina</taxon>
        <taxon>Tylenchomorpha</taxon>
        <taxon>Sphaerularioidea</taxon>
        <taxon>Anguinidae</taxon>
        <taxon>Anguininae</taxon>
        <taxon>Ditylenchus</taxon>
    </lineage>
</organism>
<sequence>MAINDGNGVSWKYSYSWLGGRIGIQHRESDAKKDLDCIDDLEDESVFRGTELLMAWILSDPHGTQYVHVRDADGTYSEKLVQKHRNYVELFLEDSKTIKAFFKLHGGLFRETFKLVGKGSEKVLESTDKREISRNIASVKIAGIVVDSFGNIYSYKNGKCNSLQEDDEDTTECPCGSHIKGSCIYDKVAKTASVSLQMCTASSIAMFSMRSTVKSRLYLLMVMNCVSISQSIGRSCKSMTRIGKRCMEAASLLVSNTAEEDMQSTESSSKSYLSHNASDTPSPTPIKTSSPILYASLLGVGILLALVSATFIALLLLGKVCAENSDASESDYEDAISENSLH</sequence>
<dbReference type="WBParaSite" id="jg20185">
    <property type="protein sequence ID" value="jg20185"/>
    <property type="gene ID" value="jg20185"/>
</dbReference>
<feature type="compositionally biased region" description="Polar residues" evidence="1">
    <location>
        <begin position="264"/>
        <end position="277"/>
    </location>
</feature>
<keyword evidence="2" id="KW-0472">Membrane</keyword>
<evidence type="ECO:0000256" key="1">
    <source>
        <dbReference type="SAM" id="MobiDB-lite"/>
    </source>
</evidence>
<feature type="transmembrane region" description="Helical" evidence="2">
    <location>
        <begin position="292"/>
        <end position="317"/>
    </location>
</feature>
<name>A0A915DI66_9BILA</name>
<feature type="region of interest" description="Disordered" evidence="1">
    <location>
        <begin position="258"/>
        <end position="285"/>
    </location>
</feature>
<accession>A0A915DI66</accession>
<proteinExistence type="predicted"/>
<reference evidence="4" key="1">
    <citation type="submission" date="2022-11" db="UniProtKB">
        <authorList>
            <consortium name="WormBaseParasite"/>
        </authorList>
    </citation>
    <scope>IDENTIFICATION</scope>
</reference>
<keyword evidence="3" id="KW-1185">Reference proteome</keyword>
<dbReference type="AlphaFoldDB" id="A0A915DI66"/>
<keyword evidence="2" id="KW-1133">Transmembrane helix</keyword>
<dbReference type="Proteomes" id="UP000887574">
    <property type="component" value="Unplaced"/>
</dbReference>
<keyword evidence="2" id="KW-0812">Transmembrane</keyword>